<feature type="chain" id="PRO_5047178119" evidence="2">
    <location>
        <begin position="26"/>
        <end position="100"/>
    </location>
</feature>
<dbReference type="RefSeq" id="WP_099843993.1">
    <property type="nucleotide sequence ID" value="NZ_CBCSJV010000004.1"/>
</dbReference>
<evidence type="ECO:0000313" key="4">
    <source>
        <dbReference type="Proteomes" id="UP001174315"/>
    </source>
</evidence>
<evidence type="ECO:0000313" key="3">
    <source>
        <dbReference type="EMBL" id="MDN8670021.1"/>
    </source>
</evidence>
<reference evidence="3" key="1">
    <citation type="submission" date="2023-07" db="EMBL/GenBank/DDBJ databases">
        <title>Stenotrophomonas isolates from soil.</title>
        <authorList>
            <person name="Sharma V."/>
            <person name="Zur-Pinska J."/>
            <person name="Hay A.G."/>
        </authorList>
    </citation>
    <scope>NUCLEOTIDE SEQUENCE</scope>
    <source>
        <strain evidence="3">C2</strain>
    </source>
</reference>
<keyword evidence="2" id="KW-0732">Signal</keyword>
<accession>A0ABT8QEQ4</accession>
<dbReference type="EMBL" id="JAUKNN010000026">
    <property type="protein sequence ID" value="MDN8670021.1"/>
    <property type="molecule type" value="Genomic_DNA"/>
</dbReference>
<sequence length="100" mass="10350">MSNRIAAKALSSLTLIIAGTAAASAAPAHSQVTSAGAELNALTSIEADLDLLRNSEFSTGQEQMLADGHHSDSIGSHHHHEATKKEMASVAAISNSRFDV</sequence>
<feature type="region of interest" description="Disordered" evidence="1">
    <location>
        <begin position="60"/>
        <end position="88"/>
    </location>
</feature>
<name>A0ABT8QEQ4_9GAMM</name>
<dbReference type="Proteomes" id="UP001174315">
    <property type="component" value="Unassembled WGS sequence"/>
</dbReference>
<keyword evidence="4" id="KW-1185">Reference proteome</keyword>
<proteinExistence type="predicted"/>
<organism evidence="3 4">
    <name type="scientific">Stenotrophomonas indicatrix</name>
    <dbReference type="NCBI Taxonomy" id="2045451"/>
    <lineage>
        <taxon>Bacteria</taxon>
        <taxon>Pseudomonadati</taxon>
        <taxon>Pseudomonadota</taxon>
        <taxon>Gammaproteobacteria</taxon>
        <taxon>Lysobacterales</taxon>
        <taxon>Lysobacteraceae</taxon>
        <taxon>Stenotrophomonas</taxon>
    </lineage>
</organism>
<gene>
    <name evidence="3" type="ORF">Q0S36_11825</name>
</gene>
<comment type="caution">
    <text evidence="3">The sequence shown here is derived from an EMBL/GenBank/DDBJ whole genome shotgun (WGS) entry which is preliminary data.</text>
</comment>
<evidence type="ECO:0000256" key="2">
    <source>
        <dbReference type="SAM" id="SignalP"/>
    </source>
</evidence>
<feature type="signal peptide" evidence="2">
    <location>
        <begin position="1"/>
        <end position="25"/>
    </location>
</feature>
<protein>
    <submittedName>
        <fullName evidence="3">Uncharacterized protein</fullName>
    </submittedName>
</protein>
<evidence type="ECO:0000256" key="1">
    <source>
        <dbReference type="SAM" id="MobiDB-lite"/>
    </source>
</evidence>